<evidence type="ECO:0000256" key="1">
    <source>
        <dbReference type="SAM" id="MobiDB-lite"/>
    </source>
</evidence>
<dbReference type="AlphaFoldDB" id="A0A939BPK5"/>
<dbReference type="Gene3D" id="2.60.120.560">
    <property type="entry name" value="Exo-inulinase, domain 1"/>
    <property type="match status" value="1"/>
</dbReference>
<protein>
    <submittedName>
        <fullName evidence="3">Uncharacterized protein</fullName>
    </submittedName>
</protein>
<evidence type="ECO:0000256" key="2">
    <source>
        <dbReference type="SAM" id="Phobius"/>
    </source>
</evidence>
<keyword evidence="4" id="KW-1185">Reference proteome</keyword>
<name>A0A939BPK5_9FIRM</name>
<feature type="compositionally biased region" description="Gly residues" evidence="1">
    <location>
        <begin position="155"/>
        <end position="165"/>
    </location>
</feature>
<gene>
    <name evidence="3" type="ORF">JOC47_000118</name>
</gene>
<feature type="transmembrane region" description="Helical" evidence="2">
    <location>
        <begin position="9"/>
        <end position="28"/>
    </location>
</feature>
<keyword evidence="2" id="KW-1133">Transmembrane helix</keyword>
<accession>A0A939BPK5</accession>
<dbReference type="Proteomes" id="UP000774000">
    <property type="component" value="Unassembled WGS sequence"/>
</dbReference>
<keyword evidence="2" id="KW-0472">Membrane</keyword>
<reference evidence="3" key="1">
    <citation type="submission" date="2021-01" db="EMBL/GenBank/DDBJ databases">
        <title>Genomic Encyclopedia of Type Strains, Phase IV (KMG-IV): sequencing the most valuable type-strain genomes for metagenomic binning, comparative biology and taxonomic classification.</title>
        <authorList>
            <person name="Goeker M."/>
        </authorList>
    </citation>
    <scope>NUCLEOTIDE SEQUENCE</scope>
    <source>
        <strain evidence="3">DSM 23230</strain>
    </source>
</reference>
<dbReference type="RefSeq" id="WP_204700016.1">
    <property type="nucleotide sequence ID" value="NZ_JAFBDQ010000001.1"/>
</dbReference>
<keyword evidence="2" id="KW-0812">Transmembrane</keyword>
<comment type="caution">
    <text evidence="3">The sequence shown here is derived from an EMBL/GenBank/DDBJ whole genome shotgun (WGS) entry which is preliminary data.</text>
</comment>
<evidence type="ECO:0000313" key="4">
    <source>
        <dbReference type="Proteomes" id="UP000774000"/>
    </source>
</evidence>
<organism evidence="3 4">
    <name type="scientific">Halanaerobacter jeridensis</name>
    <dbReference type="NCBI Taxonomy" id="706427"/>
    <lineage>
        <taxon>Bacteria</taxon>
        <taxon>Bacillati</taxon>
        <taxon>Bacillota</taxon>
        <taxon>Clostridia</taxon>
        <taxon>Halanaerobiales</taxon>
        <taxon>Halobacteroidaceae</taxon>
        <taxon>Halanaerobacter</taxon>
    </lineage>
</organism>
<evidence type="ECO:0000313" key="3">
    <source>
        <dbReference type="EMBL" id="MBM7555294.1"/>
    </source>
</evidence>
<dbReference type="EMBL" id="JAFBDQ010000001">
    <property type="protein sequence ID" value="MBM7555294.1"/>
    <property type="molecule type" value="Genomic_DNA"/>
</dbReference>
<feature type="region of interest" description="Disordered" evidence="1">
    <location>
        <begin position="152"/>
        <end position="198"/>
    </location>
</feature>
<proteinExistence type="predicted"/>
<sequence>MEINSEKGAVLILTLILLSVSIIFITAMNRIIYNDTNRFESDKKLEKAKKLARAGLEEELNNLEAGEITLGSTASNLGAGSYQTTVEINNQGQLLISSQGIVDGRNKKLAVKKEMPVLMNDYNNFAEFNNWVNPNQEPKNISLNNKTGPWQYFGVTGGNGNNGGGRPDHAGPPEGGGPPDHAGPPNGGGPPGNNSGNSIWGYNSGEQYLYTKKEPSVISGMYNSNDIALQDYEIEVEMRNNNDDNDKMGFVFRYQDEDNYYLFSWERKVDYIFIFKIEYHEIAIYKKTSSSGLSELVADNDYFFDFQPNDKYSLASWTNIKIRAEGNNLKVYFNDNPTPVLEANDSDLESGSYGPMADGLKDARFRNLEVTPLNVGENTEVVDDNSAVNNSALELINEQTYYKDSNSNYDPSKIYRVSARVKQEQDPNSGGQKCFLGVQGLDINEQAIDNYYVAANDVSLQASDGWQTFVGYFTGADNVPTGINPTILDSAVESFRPVFKVNSTNGDGTVRIDYIKIEQLEINKN</sequence>